<keyword evidence="8" id="KW-1278">Translocase</keyword>
<feature type="domain" description="ABC transporter" evidence="10">
    <location>
        <begin position="17"/>
        <end position="267"/>
    </location>
</feature>
<dbReference type="InterPro" id="IPR003593">
    <property type="entry name" value="AAA+_ATPase"/>
</dbReference>
<dbReference type="InterPro" id="IPR050388">
    <property type="entry name" value="ABC_Ni/Peptide_Import"/>
</dbReference>
<dbReference type="InterPro" id="IPR027417">
    <property type="entry name" value="P-loop_NTPase"/>
</dbReference>
<dbReference type="PANTHER" id="PTHR43297:SF14">
    <property type="entry name" value="ATPASE AAA-TYPE CORE DOMAIN-CONTAINING PROTEIN"/>
    <property type="match status" value="1"/>
</dbReference>
<dbReference type="InterPro" id="IPR013563">
    <property type="entry name" value="Oligopep_ABC_C"/>
</dbReference>
<protein>
    <submittedName>
        <fullName evidence="11">ABC transporter ATP-binding protein</fullName>
    </submittedName>
</protein>
<keyword evidence="3" id="KW-0813">Transport</keyword>
<evidence type="ECO:0000256" key="6">
    <source>
        <dbReference type="ARBA" id="ARBA00022741"/>
    </source>
</evidence>
<comment type="similarity">
    <text evidence="2">Belongs to the ABC transporter superfamily.</text>
</comment>
<dbReference type="SUPFAM" id="SSF52540">
    <property type="entry name" value="P-loop containing nucleoside triphosphate hydrolases"/>
    <property type="match status" value="2"/>
</dbReference>
<keyword evidence="4" id="KW-1003">Cell membrane</keyword>
<comment type="subcellular location">
    <subcellularLocation>
        <location evidence="1">Cell inner membrane</location>
        <topology evidence="1">Peripheral membrane protein</topology>
    </subcellularLocation>
</comment>
<dbReference type="GO" id="GO:0005524">
    <property type="term" value="F:ATP binding"/>
    <property type="evidence" value="ECO:0007669"/>
    <property type="project" value="UniProtKB-KW"/>
</dbReference>
<dbReference type="EMBL" id="JAEQNC010000007">
    <property type="protein sequence ID" value="MBL0373342.1"/>
    <property type="molecule type" value="Genomic_DNA"/>
</dbReference>
<evidence type="ECO:0000256" key="7">
    <source>
        <dbReference type="ARBA" id="ARBA00022840"/>
    </source>
</evidence>
<evidence type="ECO:0000256" key="2">
    <source>
        <dbReference type="ARBA" id="ARBA00005417"/>
    </source>
</evidence>
<keyword evidence="7 11" id="KW-0067">ATP-binding</keyword>
<evidence type="ECO:0000256" key="9">
    <source>
        <dbReference type="ARBA" id="ARBA00023136"/>
    </source>
</evidence>
<dbReference type="Gene3D" id="3.40.50.300">
    <property type="entry name" value="P-loop containing nucleotide triphosphate hydrolases"/>
    <property type="match status" value="2"/>
</dbReference>
<evidence type="ECO:0000256" key="5">
    <source>
        <dbReference type="ARBA" id="ARBA00022519"/>
    </source>
</evidence>
<evidence type="ECO:0000256" key="4">
    <source>
        <dbReference type="ARBA" id="ARBA00022475"/>
    </source>
</evidence>
<dbReference type="InterPro" id="IPR003439">
    <property type="entry name" value="ABC_transporter-like_ATP-bd"/>
</dbReference>
<evidence type="ECO:0000256" key="8">
    <source>
        <dbReference type="ARBA" id="ARBA00022967"/>
    </source>
</evidence>
<dbReference type="NCBIfam" id="NF007739">
    <property type="entry name" value="PRK10419.1"/>
    <property type="match status" value="2"/>
</dbReference>
<dbReference type="Pfam" id="PF00005">
    <property type="entry name" value="ABC_tran"/>
    <property type="match status" value="2"/>
</dbReference>
<dbReference type="RefSeq" id="WP_201659713.1">
    <property type="nucleotide sequence ID" value="NZ_JAEQNC010000007.1"/>
</dbReference>
<comment type="caution">
    <text evidence="11">The sequence shown here is derived from an EMBL/GenBank/DDBJ whole genome shotgun (WGS) entry which is preliminary data.</text>
</comment>
<dbReference type="PROSITE" id="PS00211">
    <property type="entry name" value="ABC_TRANSPORTER_1"/>
    <property type="match status" value="1"/>
</dbReference>
<keyword evidence="9" id="KW-0472">Membrane</keyword>
<gene>
    <name evidence="11" type="ORF">JJB09_14990</name>
</gene>
<dbReference type="CDD" id="cd03257">
    <property type="entry name" value="ABC_NikE_OppD_transporters"/>
    <property type="match status" value="2"/>
</dbReference>
<evidence type="ECO:0000256" key="3">
    <source>
        <dbReference type="ARBA" id="ARBA00022448"/>
    </source>
</evidence>
<feature type="domain" description="ABC transporter" evidence="10">
    <location>
        <begin position="284"/>
        <end position="523"/>
    </location>
</feature>
<proteinExistence type="inferred from homology"/>
<dbReference type="GO" id="GO:0015833">
    <property type="term" value="P:peptide transport"/>
    <property type="evidence" value="ECO:0007669"/>
    <property type="project" value="InterPro"/>
</dbReference>
<accession>A0A937CQR4</accession>
<evidence type="ECO:0000256" key="1">
    <source>
        <dbReference type="ARBA" id="ARBA00004417"/>
    </source>
</evidence>
<dbReference type="PANTHER" id="PTHR43297">
    <property type="entry name" value="OLIGOPEPTIDE TRANSPORT ATP-BINDING PROTEIN APPD"/>
    <property type="match status" value="1"/>
</dbReference>
<dbReference type="AlphaFoldDB" id="A0A937CQR4"/>
<reference evidence="11" key="1">
    <citation type="submission" date="2021-01" db="EMBL/GenBank/DDBJ databases">
        <title>Rhizobium sp. strain KVB221 16S ribosomal RNA gene Genome sequencing and assembly.</title>
        <authorList>
            <person name="Kang M."/>
        </authorList>
    </citation>
    <scope>NUCLEOTIDE SEQUENCE</scope>
    <source>
        <strain evidence="11">KVB221</strain>
    </source>
</reference>
<evidence type="ECO:0000313" key="11">
    <source>
        <dbReference type="EMBL" id="MBL0373342.1"/>
    </source>
</evidence>
<dbReference type="GO" id="GO:0005886">
    <property type="term" value="C:plasma membrane"/>
    <property type="evidence" value="ECO:0007669"/>
    <property type="project" value="UniProtKB-SubCell"/>
</dbReference>
<name>A0A937CQR4_9HYPH</name>
<organism evidence="11 12">
    <name type="scientific">Rhizobium setariae</name>
    <dbReference type="NCBI Taxonomy" id="2801340"/>
    <lineage>
        <taxon>Bacteria</taxon>
        <taxon>Pseudomonadati</taxon>
        <taxon>Pseudomonadota</taxon>
        <taxon>Alphaproteobacteria</taxon>
        <taxon>Hyphomicrobiales</taxon>
        <taxon>Rhizobiaceae</taxon>
        <taxon>Rhizobium/Agrobacterium group</taxon>
        <taxon>Rhizobium</taxon>
    </lineage>
</organism>
<dbReference type="Proteomes" id="UP000633219">
    <property type="component" value="Unassembled WGS sequence"/>
</dbReference>
<keyword evidence="5" id="KW-0997">Cell inner membrane</keyword>
<keyword evidence="6" id="KW-0547">Nucleotide-binding</keyword>
<dbReference type="PROSITE" id="PS50893">
    <property type="entry name" value="ABC_TRANSPORTER_2"/>
    <property type="match status" value="2"/>
</dbReference>
<evidence type="ECO:0000313" key="12">
    <source>
        <dbReference type="Proteomes" id="UP000633219"/>
    </source>
</evidence>
<keyword evidence="12" id="KW-1185">Reference proteome</keyword>
<dbReference type="SMART" id="SM00382">
    <property type="entry name" value="AAA"/>
    <property type="match status" value="2"/>
</dbReference>
<dbReference type="InterPro" id="IPR017871">
    <property type="entry name" value="ABC_transporter-like_CS"/>
</dbReference>
<sequence length="548" mass="59760">MVSNFGTATASGKTLLLEVQDLRIEAESSGHWNEVVKGVSFSLHRGEVVGLIGESGAGKSTIGLSALGYSKPGCRKSGGKVFFEGKELFDLDKGAIRKLRGMRIAYVAQSAAAFFNPAHRLIDQFVEVLSSHGHTNRTDACDKAIKFYGKLGLPEPDKFGFKYPHQASGGQLQRAMIAMAMAGDPDIIVFDEPTTALDVTTQVEVLAAIRDAIHQTNSAALYITHDLAVVAQVADRILVLRHGAAVELAETDELLGNARQDYTRRLLAADPEIQTERPGKDCVLSVDGLSVHYGKKKVLHDISLEIPAGRTTAIVGESGSGKSTLARAIAGLLKSVEGNVRFQGATLSASYSRRPRDVLRRLQLIYQSPDTALNPKQRISEILGRPVMFYHNVDRAEADRRVANLLQLVELNPAYADRYPTELSGGQKQRVCIARALAAEPDLIICDEVTSGLDPLIAKDILALLARLQKELGTTYIFITHDLKIVNAIADQVVVMKAGRIVERGMRSEVMNPPHAPYTETLLRSVPQMDVNWLDRLLESRKLVADEA</sequence>
<evidence type="ECO:0000259" key="10">
    <source>
        <dbReference type="PROSITE" id="PS50893"/>
    </source>
</evidence>
<dbReference type="GO" id="GO:0016887">
    <property type="term" value="F:ATP hydrolysis activity"/>
    <property type="evidence" value="ECO:0007669"/>
    <property type="project" value="InterPro"/>
</dbReference>
<dbReference type="Pfam" id="PF08352">
    <property type="entry name" value="oligo_HPY"/>
    <property type="match status" value="2"/>
</dbReference>